<name>A0ABX1HKY7_9BACT</name>
<evidence type="ECO:0000313" key="2">
    <source>
        <dbReference type="EMBL" id="NKI90765.1"/>
    </source>
</evidence>
<feature type="signal peptide" evidence="1">
    <location>
        <begin position="1"/>
        <end position="19"/>
    </location>
</feature>
<dbReference type="Proteomes" id="UP000717634">
    <property type="component" value="Unassembled WGS sequence"/>
</dbReference>
<sequence length="237" mass="26356">MRLLLCSLLLGLAVPAARAQSAISATAPTNADVLNRELAKGKGQLGDIPVSGSSFLLPYWTRGTVKMTAGTVPQPWLKYDLHGDRLLWRRPNGDSLELNTSAITEFSLGDSLRGTRCLYRRYLDAHIRELPLRTAFFEVRYDAGRSALLRKRSRTLFHANNGPSLAGRSSDHWVETSVFYLKNTENTIEPIRLSPKAVLAVLGKAKAPALQAYITREKLDLSAETDIVKLLKYYDTL</sequence>
<organism evidence="2 3">
    <name type="scientific">Hymenobacter artigasi</name>
    <dbReference type="NCBI Taxonomy" id="2719616"/>
    <lineage>
        <taxon>Bacteria</taxon>
        <taxon>Pseudomonadati</taxon>
        <taxon>Bacteroidota</taxon>
        <taxon>Cytophagia</taxon>
        <taxon>Cytophagales</taxon>
        <taxon>Hymenobacteraceae</taxon>
        <taxon>Hymenobacter</taxon>
    </lineage>
</organism>
<evidence type="ECO:0000256" key="1">
    <source>
        <dbReference type="SAM" id="SignalP"/>
    </source>
</evidence>
<dbReference type="EMBL" id="JAAVTK010000011">
    <property type="protein sequence ID" value="NKI90765.1"/>
    <property type="molecule type" value="Genomic_DNA"/>
</dbReference>
<comment type="caution">
    <text evidence="2">The sequence shown here is derived from an EMBL/GenBank/DDBJ whole genome shotgun (WGS) entry which is preliminary data.</text>
</comment>
<dbReference type="RefSeq" id="WP_168674362.1">
    <property type="nucleotide sequence ID" value="NZ_JAAVTK010000011.1"/>
</dbReference>
<keyword evidence="3" id="KW-1185">Reference proteome</keyword>
<evidence type="ECO:0000313" key="3">
    <source>
        <dbReference type="Proteomes" id="UP000717634"/>
    </source>
</evidence>
<gene>
    <name evidence="2" type="ORF">HBN54_003375</name>
</gene>
<reference evidence="2 3" key="1">
    <citation type="submission" date="2020-03" db="EMBL/GenBank/DDBJ databases">
        <title>Genomic Encyclopedia of Type Strains, Phase IV (KMG-V): Genome sequencing to study the core and pangenomes of soil and plant-associated prokaryotes.</title>
        <authorList>
            <person name="Whitman W."/>
        </authorList>
    </citation>
    <scope>NUCLEOTIDE SEQUENCE [LARGE SCALE GENOMIC DNA]</scope>
    <source>
        <strain evidence="2 3">1B</strain>
    </source>
</reference>
<proteinExistence type="predicted"/>
<accession>A0ABX1HKY7</accession>
<keyword evidence="1" id="KW-0732">Signal</keyword>
<protein>
    <submittedName>
        <fullName evidence="2">Uncharacterized protein</fullName>
    </submittedName>
</protein>
<feature type="chain" id="PRO_5046089657" evidence="1">
    <location>
        <begin position="20"/>
        <end position="237"/>
    </location>
</feature>